<dbReference type="EMBL" id="FCOK02000001">
    <property type="protein sequence ID" value="SAL09270.1"/>
    <property type="molecule type" value="Genomic_DNA"/>
</dbReference>
<organism evidence="1 2">
    <name type="scientific">Caballeronia udeis</name>
    <dbReference type="NCBI Taxonomy" id="1232866"/>
    <lineage>
        <taxon>Bacteria</taxon>
        <taxon>Pseudomonadati</taxon>
        <taxon>Pseudomonadota</taxon>
        <taxon>Betaproteobacteria</taxon>
        <taxon>Burkholderiales</taxon>
        <taxon>Burkholderiaceae</taxon>
        <taxon>Caballeronia</taxon>
    </lineage>
</organism>
<name>A0A158ERH9_9BURK</name>
<accession>A0A158ERH9</accession>
<reference evidence="1 2" key="1">
    <citation type="submission" date="2016-01" db="EMBL/GenBank/DDBJ databases">
        <authorList>
            <person name="Oliw E.H."/>
        </authorList>
    </citation>
    <scope>NUCLEOTIDE SEQUENCE [LARGE SCALE GENOMIC DNA]</scope>
    <source>
        <strain evidence="1">LMG 27134</strain>
    </source>
</reference>
<dbReference type="AlphaFoldDB" id="A0A158ERH9"/>
<proteinExistence type="predicted"/>
<gene>
    <name evidence="1" type="ORF">AWB69_00010</name>
</gene>
<dbReference type="OrthoDB" id="8116504at2"/>
<protein>
    <submittedName>
        <fullName evidence="1">Uncharacterized protein</fullName>
    </submittedName>
</protein>
<evidence type="ECO:0000313" key="1">
    <source>
        <dbReference type="EMBL" id="SAL09270.1"/>
    </source>
</evidence>
<evidence type="ECO:0000313" key="2">
    <source>
        <dbReference type="Proteomes" id="UP000054683"/>
    </source>
</evidence>
<dbReference type="RefSeq" id="WP_062080809.1">
    <property type="nucleotide sequence ID" value="NZ_FCOK02000001.1"/>
</dbReference>
<sequence length="142" mass="15345">MTTTNGAAWTAHAGAAFLAPSGPSKFNHLYVVLNDPIQFPNRGSQPCVCIVNFSSVPTNPNVPYDKTCIFPASAAVHTFLQADSYVYYGRAREEFAKDIETMVAKGIYSPKPPNFGSVIVQQILVGLRKSNSTPKNIVALPI</sequence>
<dbReference type="Proteomes" id="UP000054683">
    <property type="component" value="Unassembled WGS sequence"/>
</dbReference>